<accession>A0A016BWL4</accession>
<reference evidence="2 3" key="1">
    <citation type="submission" date="2014-02" db="EMBL/GenBank/DDBJ databases">
        <authorList>
            <person name="Sears C."/>
            <person name="Carroll K."/>
            <person name="Sack B.R."/>
            <person name="Qadri F."/>
            <person name="Myers L.L."/>
            <person name="Chung G.-T."/>
            <person name="Escheverria P."/>
            <person name="Fraser C.M."/>
            <person name="Sadzewicz L."/>
            <person name="Shefchek K.A."/>
            <person name="Tallon L."/>
            <person name="Das S.P."/>
            <person name="Daugherty S."/>
            <person name="Mongodin E.F."/>
        </authorList>
    </citation>
    <scope>NUCLEOTIDE SEQUENCE [LARGE SCALE GENOMIC DNA]</scope>
    <source>
        <strain evidence="2 3">2-F-2 #4</strain>
    </source>
</reference>
<feature type="non-terminal residue" evidence="2">
    <location>
        <position position="1"/>
    </location>
</feature>
<feature type="domain" description="Spore protein YkvP/CgeB glycosyl transferase-like" evidence="1">
    <location>
        <begin position="3"/>
        <end position="74"/>
    </location>
</feature>
<dbReference type="Pfam" id="PF13524">
    <property type="entry name" value="Glyco_trans_1_2"/>
    <property type="match status" value="1"/>
</dbReference>
<dbReference type="Proteomes" id="UP000022272">
    <property type="component" value="Unassembled WGS sequence"/>
</dbReference>
<evidence type="ECO:0000313" key="3">
    <source>
        <dbReference type="Proteomes" id="UP000022272"/>
    </source>
</evidence>
<dbReference type="InterPro" id="IPR055259">
    <property type="entry name" value="YkvP/CgeB_Glyco_trans-like"/>
</dbReference>
<dbReference type="RefSeq" id="WP_032570323.1">
    <property type="nucleotide sequence ID" value="NZ_JGDM01000044.1"/>
</dbReference>
<proteinExistence type="predicted"/>
<sequence length="79" mass="9471">VNGSGAFQLSDYRPILKDLLPIDPELVSFKSIDEGIEKIKYYLEHPNERYEISDKIYKYFVDNYTYDHLIKYIINSVYR</sequence>
<dbReference type="EMBL" id="JGDM01000044">
    <property type="protein sequence ID" value="EXZ44971.1"/>
    <property type="molecule type" value="Genomic_DNA"/>
</dbReference>
<evidence type="ECO:0000313" key="2">
    <source>
        <dbReference type="EMBL" id="EXZ44971.1"/>
    </source>
</evidence>
<name>A0A016BWL4_BACFG</name>
<comment type="caution">
    <text evidence="2">The sequence shown here is derived from an EMBL/GenBank/DDBJ whole genome shotgun (WGS) entry which is preliminary data.</text>
</comment>
<keyword evidence="2" id="KW-0808">Transferase</keyword>
<dbReference type="AlphaFoldDB" id="A0A016BWL4"/>
<evidence type="ECO:0000259" key="1">
    <source>
        <dbReference type="Pfam" id="PF13524"/>
    </source>
</evidence>
<dbReference type="PATRIC" id="fig|1339280.3.peg.1749"/>
<organism evidence="2 3">
    <name type="scientific">Bacteroides fragilis str. 2-F-2 #4</name>
    <dbReference type="NCBI Taxonomy" id="1339280"/>
    <lineage>
        <taxon>Bacteria</taxon>
        <taxon>Pseudomonadati</taxon>
        <taxon>Bacteroidota</taxon>
        <taxon>Bacteroidia</taxon>
        <taxon>Bacteroidales</taxon>
        <taxon>Bacteroidaceae</taxon>
        <taxon>Bacteroides</taxon>
    </lineage>
</organism>
<gene>
    <name evidence="2" type="ORF">M076_1818</name>
</gene>
<protein>
    <submittedName>
        <fullName evidence="2">Glycosyl transferases group 1 family protein</fullName>
    </submittedName>
</protein>
<dbReference type="GO" id="GO:0016740">
    <property type="term" value="F:transferase activity"/>
    <property type="evidence" value="ECO:0007669"/>
    <property type="project" value="UniProtKB-KW"/>
</dbReference>